<dbReference type="EMBL" id="GL883014">
    <property type="protein sequence ID" value="EGG19679.1"/>
    <property type="molecule type" value="Genomic_DNA"/>
</dbReference>
<organism evidence="1 2">
    <name type="scientific">Cavenderia fasciculata</name>
    <name type="common">Slime mold</name>
    <name type="synonym">Dictyostelium fasciculatum</name>
    <dbReference type="NCBI Taxonomy" id="261658"/>
    <lineage>
        <taxon>Eukaryota</taxon>
        <taxon>Amoebozoa</taxon>
        <taxon>Evosea</taxon>
        <taxon>Eumycetozoa</taxon>
        <taxon>Dictyostelia</taxon>
        <taxon>Acytosteliales</taxon>
        <taxon>Cavenderiaceae</taxon>
        <taxon>Cavenderia</taxon>
    </lineage>
</organism>
<proteinExistence type="predicted"/>
<dbReference type="RefSeq" id="XP_004357973.1">
    <property type="nucleotide sequence ID" value="XM_004357916.1"/>
</dbReference>
<evidence type="ECO:0000313" key="2">
    <source>
        <dbReference type="Proteomes" id="UP000007797"/>
    </source>
</evidence>
<gene>
    <name evidence="1" type="ORF">DFA_00257</name>
</gene>
<sequence length="803" mass="90971">MEIVLEAVYKSIKPSITLAGEHIEPVFNFLLTNRYVVPSYLLCVFGKRLYSINKAMPTSLVKGVGVDQVEQFATLLEKNETMNTTLEVLHFICGNNYPMLKRLAHPRLIKAVIAASQTITVFRLATVTTNMYRADPDTKEQAIEHLFSVILTSNEESIMFIISALLPHLESVDDLPTQEFMEYCMIGGFPIQILVAEVLSKFLISQYNNRNLSMLYFNTPKLAGLFLRLIWCEQKNECSLIKMAAVIMFNHVGQEVIDNTNLLDDNEKMAVYGLLKEGCWTNQLSKSINKILVNKELFVQDLTANTLIWFGCGMACGWRQGLSIKYIVSMGLAYSAAEITRSIVKYSIDERRKSNINHLTTVLLAAIGVPHVYMYISMLKISPIPVLLLHLVLKSIKPSITLAGEHIEPVINFLLNNRYVVPSLLLGVFGKKLYNINKQWPDTLVPRNMGIETIIHEYSSALRDFFTIDQAGEILYDIARTNHAMCKVLADHRIVLGLINLSKLNNKKVITRKIRDKLPLDRVFMLSFEEATNNIYTISALLPHFESIDEIPIQELIDYCRAGGFPIEILVTEMLAKFLISEYDNHDLYGQKNEFHEFAVIRQAAIIMFGHVGQESIDNSVYLDDFEKSVANILLEVEPGQLSKFIDNILVNNEMLVQNITANGLIWFGCGLVCGWRQLGGGGGGPSIKYIVGMGIGYAAAEMTRQLVQYQIDKQQKSNTYYSTAVLLAAMSVPPVYMYISMLKVSPIPVLLLHLGRYLYNTNYINLKPTKKMMLHVQNQYLMEEYRQRIDGVISSFCQKLLH</sequence>
<dbReference type="AlphaFoldDB" id="F4PY19"/>
<dbReference type="GeneID" id="14871504"/>
<dbReference type="Proteomes" id="UP000007797">
    <property type="component" value="Unassembled WGS sequence"/>
</dbReference>
<accession>F4PY19</accession>
<dbReference type="KEGG" id="dfa:DFA_00257"/>
<evidence type="ECO:0000313" key="1">
    <source>
        <dbReference type="EMBL" id="EGG19679.1"/>
    </source>
</evidence>
<name>F4PY19_CACFS</name>
<reference evidence="2" key="1">
    <citation type="journal article" date="2011" name="Genome Res.">
        <title>Phylogeny-wide analysis of social amoeba genomes highlights ancient origins for complex intercellular communication.</title>
        <authorList>
            <person name="Heidel A.J."/>
            <person name="Lawal H.M."/>
            <person name="Felder M."/>
            <person name="Schilde C."/>
            <person name="Helps N.R."/>
            <person name="Tunggal B."/>
            <person name="Rivero F."/>
            <person name="John U."/>
            <person name="Schleicher M."/>
            <person name="Eichinger L."/>
            <person name="Platzer M."/>
            <person name="Noegel A.A."/>
            <person name="Schaap P."/>
            <person name="Gloeckner G."/>
        </authorList>
    </citation>
    <scope>NUCLEOTIDE SEQUENCE [LARGE SCALE GENOMIC DNA]</scope>
    <source>
        <strain evidence="2">SH3</strain>
    </source>
</reference>
<protein>
    <submittedName>
        <fullName evidence="1">Uncharacterized protein</fullName>
    </submittedName>
</protein>
<keyword evidence="2" id="KW-1185">Reference proteome</keyword>